<feature type="transmembrane region" description="Helical" evidence="1">
    <location>
        <begin position="25"/>
        <end position="42"/>
    </location>
</feature>
<sequence>MLFERTISPLDFRQWLLLNKENKRIFILSITLILISFTWLKFKYPYPNFMPPDSYNYLETAYFNSYIGIWPIGYSKFLRFVSCFSKSHLILVLIQYILLQLSLLYFLFTFRYLISPGTWLFRILLFISLTNPLLPQIANSISSDNLFLTLSLLWLTQLLWIIHQPSIKLILLHTTIVLIAFTVRHNALFYPVISAIVIIFSNASKIHKWLGIGVMFTLLLSFISRTQYEYFVKTQTVQYSAFGGWQIAANALYGYAFADPISEKKIPVKFRKVHNIVNHHMDSLRHLTLRPDQEVGIYYMWDYKSPLRIFMEQQWPKDSTSFLKKWASMAPLYAKYGQYLIMQHPTQFCKNFIWSNIKNFYLPPSYFMGIYNMGGYTVEPIAMKWFGWKNKFIKKNTDSKYIIVANIFTLITPVINILYITSLLAFVALAGLKKCSPTCRKIIKYILIIWLSNSLFSILSAPIELRYELFQIIISLVCSVTFISYIIQKMIIIQHTNTDATTDNVVNNVNQIMS</sequence>
<feature type="transmembrane region" description="Helical" evidence="1">
    <location>
        <begin position="469"/>
        <end position="487"/>
    </location>
</feature>
<protein>
    <submittedName>
        <fullName evidence="2">Uncharacterized protein</fullName>
    </submittedName>
</protein>
<dbReference type="OrthoDB" id="636847at2"/>
<accession>A0A4S8HH65</accession>
<evidence type="ECO:0000313" key="2">
    <source>
        <dbReference type="EMBL" id="THU32924.1"/>
    </source>
</evidence>
<dbReference type="EMBL" id="STFF01000010">
    <property type="protein sequence ID" value="THU32924.1"/>
    <property type="molecule type" value="Genomic_DNA"/>
</dbReference>
<organism evidence="2 3">
    <name type="scientific">Niastella caeni</name>
    <dbReference type="NCBI Taxonomy" id="2569763"/>
    <lineage>
        <taxon>Bacteria</taxon>
        <taxon>Pseudomonadati</taxon>
        <taxon>Bacteroidota</taxon>
        <taxon>Chitinophagia</taxon>
        <taxon>Chitinophagales</taxon>
        <taxon>Chitinophagaceae</taxon>
        <taxon>Niastella</taxon>
    </lineage>
</organism>
<gene>
    <name evidence="2" type="ORF">FAM09_26095</name>
</gene>
<feature type="transmembrane region" description="Helical" evidence="1">
    <location>
        <begin position="209"/>
        <end position="228"/>
    </location>
</feature>
<feature type="transmembrane region" description="Helical" evidence="1">
    <location>
        <begin position="401"/>
        <end position="430"/>
    </location>
</feature>
<evidence type="ECO:0000256" key="1">
    <source>
        <dbReference type="SAM" id="Phobius"/>
    </source>
</evidence>
<keyword evidence="1" id="KW-1133">Transmembrane helix</keyword>
<keyword evidence="3" id="KW-1185">Reference proteome</keyword>
<evidence type="ECO:0000313" key="3">
    <source>
        <dbReference type="Proteomes" id="UP000306918"/>
    </source>
</evidence>
<feature type="transmembrane region" description="Helical" evidence="1">
    <location>
        <begin position="146"/>
        <end position="163"/>
    </location>
</feature>
<proteinExistence type="predicted"/>
<name>A0A4S8HH65_9BACT</name>
<dbReference type="AlphaFoldDB" id="A0A4S8HH65"/>
<feature type="transmembrane region" description="Helical" evidence="1">
    <location>
        <begin position="442"/>
        <end position="463"/>
    </location>
</feature>
<dbReference type="RefSeq" id="WP_136580116.1">
    <property type="nucleotide sequence ID" value="NZ_STFF01000010.1"/>
</dbReference>
<feature type="transmembrane region" description="Helical" evidence="1">
    <location>
        <begin position="88"/>
        <end position="108"/>
    </location>
</feature>
<feature type="transmembrane region" description="Helical" evidence="1">
    <location>
        <begin position="114"/>
        <end position="134"/>
    </location>
</feature>
<dbReference type="Proteomes" id="UP000306918">
    <property type="component" value="Unassembled WGS sequence"/>
</dbReference>
<keyword evidence="1" id="KW-0472">Membrane</keyword>
<keyword evidence="1" id="KW-0812">Transmembrane</keyword>
<feature type="transmembrane region" description="Helical" evidence="1">
    <location>
        <begin position="62"/>
        <end position="81"/>
    </location>
</feature>
<comment type="caution">
    <text evidence="2">The sequence shown here is derived from an EMBL/GenBank/DDBJ whole genome shotgun (WGS) entry which is preliminary data.</text>
</comment>
<reference evidence="2 3" key="1">
    <citation type="submission" date="2019-04" db="EMBL/GenBank/DDBJ databases">
        <title>Niastella caeni sp. nov., isolated from activated sludge.</title>
        <authorList>
            <person name="Sheng M."/>
        </authorList>
    </citation>
    <scope>NUCLEOTIDE SEQUENCE [LARGE SCALE GENOMIC DNA]</scope>
    <source>
        <strain evidence="2 3">HX-2-15</strain>
    </source>
</reference>
<feature type="transmembrane region" description="Helical" evidence="1">
    <location>
        <begin position="169"/>
        <end position="200"/>
    </location>
</feature>